<dbReference type="InterPro" id="IPR005143">
    <property type="entry name" value="TF_LuxR_autoind-bd_dom"/>
</dbReference>
<gene>
    <name evidence="5" type="primary">luxR_1</name>
    <name evidence="5" type="ORF">NJ75_02497</name>
</gene>
<keyword evidence="6" id="KW-1185">Reference proteome</keyword>
<dbReference type="PROSITE" id="PS50043">
    <property type="entry name" value="HTH_LUXR_2"/>
    <property type="match status" value="1"/>
</dbReference>
<evidence type="ECO:0000256" key="3">
    <source>
        <dbReference type="ARBA" id="ARBA00023163"/>
    </source>
</evidence>
<feature type="domain" description="HTH luxR-type" evidence="4">
    <location>
        <begin position="172"/>
        <end position="237"/>
    </location>
</feature>
<dbReference type="Pfam" id="PF03472">
    <property type="entry name" value="Autoind_bind"/>
    <property type="match status" value="1"/>
</dbReference>
<proteinExistence type="predicted"/>
<dbReference type="Gene3D" id="1.10.10.10">
    <property type="entry name" value="Winged helix-like DNA-binding domain superfamily/Winged helix DNA-binding domain"/>
    <property type="match status" value="1"/>
</dbReference>
<protein>
    <submittedName>
        <fullName evidence="5">LuxR-family transcriptional regulator</fullName>
    </submittedName>
</protein>
<keyword evidence="1" id="KW-0805">Transcription regulation</keyword>
<dbReference type="Proteomes" id="UP000031338">
    <property type="component" value="Unassembled WGS sequence"/>
</dbReference>
<reference evidence="5 6" key="1">
    <citation type="submission" date="2014-10" db="EMBL/GenBank/DDBJ databases">
        <title>Draft genome sequence of Novosphingobium subterraneum DSM 12447.</title>
        <authorList>
            <person name="Gan H.M."/>
            <person name="Gan H.Y."/>
            <person name="Savka M.A."/>
        </authorList>
    </citation>
    <scope>NUCLEOTIDE SEQUENCE [LARGE SCALE GENOMIC DNA]</scope>
    <source>
        <strain evidence="5 6">DSM 12447</strain>
    </source>
</reference>
<sequence>MPFRDLDAYIKQARRANSDRELFSCSEAAARQLGLPWLAIVQSMAFFQPGGRYFRMDNFQSWGDVFVAEGYYRDDPALLAARSTSRAFCWHEMERLLGGFTRRQARIVREAARHGLRNGLTVPIGVAGEPPGCCTFATRDGQLPPSHICRIATLMASEAFTEARRLHGFPARPLKLPHLSPKRLECFRLAAMGKSDVEIGIMMNIAPTTVRTYMRDLREHFGIYSRAQLPAIALACGIVCIEEIVPRF</sequence>
<dbReference type="GO" id="GO:0006355">
    <property type="term" value="P:regulation of DNA-templated transcription"/>
    <property type="evidence" value="ECO:0007669"/>
    <property type="project" value="InterPro"/>
</dbReference>
<dbReference type="Pfam" id="PF00196">
    <property type="entry name" value="GerE"/>
    <property type="match status" value="1"/>
</dbReference>
<dbReference type="EMBL" id="JRVC01000011">
    <property type="protein sequence ID" value="KHS45890.1"/>
    <property type="molecule type" value="Genomic_DNA"/>
</dbReference>
<organism evidence="5 6">
    <name type="scientific">Novosphingobium subterraneum</name>
    <dbReference type="NCBI Taxonomy" id="48936"/>
    <lineage>
        <taxon>Bacteria</taxon>
        <taxon>Pseudomonadati</taxon>
        <taxon>Pseudomonadota</taxon>
        <taxon>Alphaproteobacteria</taxon>
        <taxon>Sphingomonadales</taxon>
        <taxon>Sphingomonadaceae</taxon>
        <taxon>Novosphingobium</taxon>
    </lineage>
</organism>
<dbReference type="InterPro" id="IPR036693">
    <property type="entry name" value="TF_LuxR_autoind-bd_dom_sf"/>
</dbReference>
<dbReference type="STRING" id="48936.NJ75_02497"/>
<dbReference type="SUPFAM" id="SSF46894">
    <property type="entry name" value="C-terminal effector domain of the bipartite response regulators"/>
    <property type="match status" value="1"/>
</dbReference>
<dbReference type="SUPFAM" id="SSF75516">
    <property type="entry name" value="Pheromone-binding domain of LuxR-like quorum-sensing transcription factors"/>
    <property type="match status" value="1"/>
</dbReference>
<dbReference type="InterPro" id="IPR000792">
    <property type="entry name" value="Tscrpt_reg_LuxR_C"/>
</dbReference>
<evidence type="ECO:0000313" key="6">
    <source>
        <dbReference type="Proteomes" id="UP000031338"/>
    </source>
</evidence>
<dbReference type="AlphaFoldDB" id="A0A0B8ZRX6"/>
<dbReference type="PANTHER" id="PTHR44688:SF16">
    <property type="entry name" value="DNA-BINDING TRANSCRIPTIONAL ACTIVATOR DEVR_DOSR"/>
    <property type="match status" value="1"/>
</dbReference>
<evidence type="ECO:0000256" key="1">
    <source>
        <dbReference type="ARBA" id="ARBA00023015"/>
    </source>
</evidence>
<keyword evidence="2" id="KW-0238">DNA-binding</keyword>
<dbReference type="PANTHER" id="PTHR44688">
    <property type="entry name" value="DNA-BINDING TRANSCRIPTIONAL ACTIVATOR DEVR_DOSR"/>
    <property type="match status" value="1"/>
</dbReference>
<dbReference type="InterPro" id="IPR036388">
    <property type="entry name" value="WH-like_DNA-bd_sf"/>
</dbReference>
<evidence type="ECO:0000256" key="2">
    <source>
        <dbReference type="ARBA" id="ARBA00023125"/>
    </source>
</evidence>
<evidence type="ECO:0000259" key="4">
    <source>
        <dbReference type="PROSITE" id="PS50043"/>
    </source>
</evidence>
<name>A0A0B8ZRX6_9SPHN</name>
<dbReference type="RefSeq" id="WP_017499962.1">
    <property type="nucleotide sequence ID" value="NZ_JRVC01000011.1"/>
</dbReference>
<dbReference type="SMART" id="SM00421">
    <property type="entry name" value="HTH_LUXR"/>
    <property type="match status" value="1"/>
</dbReference>
<dbReference type="CDD" id="cd06170">
    <property type="entry name" value="LuxR_C_like"/>
    <property type="match status" value="1"/>
</dbReference>
<evidence type="ECO:0000313" key="5">
    <source>
        <dbReference type="EMBL" id="KHS45890.1"/>
    </source>
</evidence>
<dbReference type="PATRIC" id="fig|48936.3.peg.2504"/>
<dbReference type="GO" id="GO:0003677">
    <property type="term" value="F:DNA binding"/>
    <property type="evidence" value="ECO:0007669"/>
    <property type="project" value="UniProtKB-KW"/>
</dbReference>
<accession>A0A0B8ZRX6</accession>
<dbReference type="InterPro" id="IPR016032">
    <property type="entry name" value="Sig_transdc_resp-reg_C-effctor"/>
</dbReference>
<comment type="caution">
    <text evidence="5">The sequence shown here is derived from an EMBL/GenBank/DDBJ whole genome shotgun (WGS) entry which is preliminary data.</text>
</comment>
<dbReference type="Gene3D" id="3.30.450.80">
    <property type="entry name" value="Transcription factor LuxR-like, autoinducer-binding domain"/>
    <property type="match status" value="1"/>
</dbReference>
<keyword evidence="3" id="KW-0804">Transcription</keyword>